<evidence type="ECO:0000313" key="3">
    <source>
        <dbReference type="EMBL" id="ELQ33854.1"/>
    </source>
</evidence>
<dbReference type="InterPro" id="IPR053185">
    <property type="entry name" value="SET_domain_protein"/>
</dbReference>
<dbReference type="CDD" id="cd20071">
    <property type="entry name" value="SET_SMYD"/>
    <property type="match status" value="1"/>
</dbReference>
<dbReference type="EMBL" id="JH793543">
    <property type="protein sequence ID" value="ELQ33854.1"/>
    <property type="molecule type" value="Genomic_DNA"/>
</dbReference>
<feature type="region of interest" description="Disordered" evidence="1">
    <location>
        <begin position="381"/>
        <end position="403"/>
    </location>
</feature>
<feature type="compositionally biased region" description="Basic and acidic residues" evidence="1">
    <location>
        <begin position="63"/>
        <end position="76"/>
    </location>
</feature>
<organism evidence="3">
    <name type="scientific">Pyricularia oryzae (strain Y34)</name>
    <name type="common">Rice blast fungus</name>
    <name type="synonym">Magnaporthe oryzae</name>
    <dbReference type="NCBI Taxonomy" id="1143189"/>
    <lineage>
        <taxon>Eukaryota</taxon>
        <taxon>Fungi</taxon>
        <taxon>Dikarya</taxon>
        <taxon>Ascomycota</taxon>
        <taxon>Pezizomycotina</taxon>
        <taxon>Sordariomycetes</taxon>
        <taxon>Sordariomycetidae</taxon>
        <taxon>Magnaporthales</taxon>
        <taxon>Pyriculariaceae</taxon>
        <taxon>Pyricularia</taxon>
    </lineage>
</organism>
<reference evidence="3" key="1">
    <citation type="journal article" date="2012" name="PLoS Genet.">
        <title>Comparative analysis of the genomes of two field isolates of the rice blast fungus Magnaporthe oryzae.</title>
        <authorList>
            <person name="Xue M."/>
            <person name="Yang J."/>
            <person name="Li Z."/>
            <person name="Hu S."/>
            <person name="Yao N."/>
            <person name="Dean R.A."/>
            <person name="Zhao W."/>
            <person name="Shen M."/>
            <person name="Zhang H."/>
            <person name="Li C."/>
            <person name="Liu L."/>
            <person name="Cao L."/>
            <person name="Xu X."/>
            <person name="Xing Y."/>
            <person name="Hsiang T."/>
            <person name="Zhang Z."/>
            <person name="Xu J.R."/>
            <person name="Peng Y.L."/>
        </authorList>
    </citation>
    <scope>NUCLEOTIDE SEQUENCE</scope>
    <source>
        <strain evidence="3">Y34</strain>
    </source>
</reference>
<sequence>MDHYESNETAIDNDDDEAWENSNCDSPGRKDGKTFFQRVSYKANLLPGRSLITKHFQTPTTTDEQKATSHGKDPREQSASPDSTLFGRSAAQPFANPNRTTIVISPHEVRKNINSTKLPELIRLEIVREHSEAFSTANAVNRRKNHRVIFADEHYTKNARLNHSCVPNCHYSWDRAARMGLVHAITEIPQGDELTVAYDSRGISQTMAGIEAAMGFRCACPRCSLPPDELAESNKRRHELKAILAEVDLEYRAAGLRDKRRNEGEDNDYGRQQWPRNEHMQRSPSSFAPALILPLCRRIVVLQGLELGTAPTTYELGLAMHYASSSCFLYDDYVRASVFAARALTAFTVCEGADGQSARTYRGLMEDLDSTIRSKKPLAGDQQALRGSGLRRPDSPSHFGLPDPYSLFPRDGSTLRTKNVLLANIGPDTNSSVWFIIGNIVEGSWDQLAEWLLTELLLPLMPLLFVVVVFVSPEGVSEESGGQRVIFVNAVDGEGHEFRALIGFQRL</sequence>
<feature type="domain" description="DUF3295" evidence="2">
    <location>
        <begin position="5"/>
        <end position="145"/>
    </location>
</feature>
<dbReference type="InterPro" id="IPR021711">
    <property type="entry name" value="DUF3295"/>
</dbReference>
<dbReference type="InterPro" id="IPR046341">
    <property type="entry name" value="SET_dom_sf"/>
</dbReference>
<dbReference type="Proteomes" id="UP000011086">
    <property type="component" value="Unassembled WGS sequence"/>
</dbReference>
<dbReference type="PANTHER" id="PTHR47332:SF4">
    <property type="entry name" value="SET DOMAIN-CONTAINING PROTEIN 5"/>
    <property type="match status" value="1"/>
</dbReference>
<feature type="region of interest" description="Disordered" evidence="1">
    <location>
        <begin position="260"/>
        <end position="281"/>
    </location>
</feature>
<name>A0AA97NPD7_PYRO3</name>
<accession>A0AA97NPD7</accession>
<feature type="region of interest" description="Disordered" evidence="1">
    <location>
        <begin position="50"/>
        <end position="92"/>
    </location>
</feature>
<dbReference type="Gene3D" id="2.170.270.10">
    <property type="entry name" value="SET domain"/>
    <property type="match status" value="1"/>
</dbReference>
<dbReference type="Pfam" id="PF11702">
    <property type="entry name" value="DUF3295"/>
    <property type="match status" value="1"/>
</dbReference>
<dbReference type="SUPFAM" id="SSF82199">
    <property type="entry name" value="SET domain"/>
    <property type="match status" value="1"/>
</dbReference>
<proteinExistence type="predicted"/>
<protein>
    <recommendedName>
        <fullName evidence="2">DUF3295 domain-containing protein</fullName>
    </recommendedName>
</protein>
<dbReference type="PANTHER" id="PTHR47332">
    <property type="entry name" value="SET DOMAIN-CONTAINING PROTEIN 5"/>
    <property type="match status" value="1"/>
</dbReference>
<gene>
    <name evidence="3" type="ORF">OOU_Y34scaffold00862g2</name>
</gene>
<evidence type="ECO:0000259" key="2">
    <source>
        <dbReference type="Pfam" id="PF11702"/>
    </source>
</evidence>
<feature type="region of interest" description="Disordered" evidence="1">
    <location>
        <begin position="1"/>
        <end position="32"/>
    </location>
</feature>
<dbReference type="AlphaFoldDB" id="A0AA97NPD7"/>
<evidence type="ECO:0000256" key="1">
    <source>
        <dbReference type="SAM" id="MobiDB-lite"/>
    </source>
</evidence>